<feature type="transmembrane region" description="Helical" evidence="7">
    <location>
        <begin position="306"/>
        <end position="328"/>
    </location>
</feature>
<keyword evidence="10" id="KW-1185">Reference proteome</keyword>
<keyword evidence="6 7" id="KW-0472">Membrane</keyword>
<protein>
    <submittedName>
        <fullName evidence="9">ABC transporter permease</fullName>
    </submittedName>
</protein>
<evidence type="ECO:0000259" key="8">
    <source>
        <dbReference type="Pfam" id="PF02687"/>
    </source>
</evidence>
<dbReference type="EMBL" id="CP101988">
    <property type="protein sequence ID" value="UUI75991.1"/>
    <property type="molecule type" value="Genomic_DNA"/>
</dbReference>
<dbReference type="InterPro" id="IPR003838">
    <property type="entry name" value="ABC3_permease_C"/>
</dbReference>
<evidence type="ECO:0000256" key="4">
    <source>
        <dbReference type="ARBA" id="ARBA00022692"/>
    </source>
</evidence>
<dbReference type="InterPro" id="IPR051125">
    <property type="entry name" value="ABC-4/HrtB_transporter"/>
</dbReference>
<evidence type="ECO:0000313" key="9">
    <source>
        <dbReference type="EMBL" id="UUI75991.1"/>
    </source>
</evidence>
<keyword evidence="3" id="KW-1003">Cell membrane</keyword>
<dbReference type="RefSeq" id="WP_227567889.1">
    <property type="nucleotide sequence ID" value="NZ_CP101988.1"/>
</dbReference>
<evidence type="ECO:0000313" key="10">
    <source>
        <dbReference type="Proteomes" id="UP001316189"/>
    </source>
</evidence>
<evidence type="ECO:0000256" key="3">
    <source>
        <dbReference type="ARBA" id="ARBA00022475"/>
    </source>
</evidence>
<keyword evidence="2" id="KW-0813">Transport</keyword>
<dbReference type="Pfam" id="PF02687">
    <property type="entry name" value="FtsX"/>
    <property type="match status" value="1"/>
</dbReference>
<organism evidence="9 10">
    <name type="scientific">Cellulomonas chengniuliangii</name>
    <dbReference type="NCBI Taxonomy" id="2968084"/>
    <lineage>
        <taxon>Bacteria</taxon>
        <taxon>Bacillati</taxon>
        <taxon>Actinomycetota</taxon>
        <taxon>Actinomycetes</taxon>
        <taxon>Micrococcales</taxon>
        <taxon>Cellulomonadaceae</taxon>
        <taxon>Cellulomonas</taxon>
    </lineage>
</organism>
<proteinExistence type="predicted"/>
<dbReference type="PANTHER" id="PTHR43738:SF1">
    <property type="entry name" value="HEMIN TRANSPORT SYSTEM PERMEASE PROTEIN HRTB-RELATED"/>
    <property type="match status" value="1"/>
</dbReference>
<evidence type="ECO:0000256" key="7">
    <source>
        <dbReference type="SAM" id="Phobius"/>
    </source>
</evidence>
<evidence type="ECO:0000256" key="2">
    <source>
        <dbReference type="ARBA" id="ARBA00022448"/>
    </source>
</evidence>
<evidence type="ECO:0000256" key="6">
    <source>
        <dbReference type="ARBA" id="ARBA00023136"/>
    </source>
</evidence>
<dbReference type="PANTHER" id="PTHR43738">
    <property type="entry name" value="ABC TRANSPORTER, MEMBRANE PROTEIN"/>
    <property type="match status" value="1"/>
</dbReference>
<feature type="domain" description="ABC3 transporter permease C-terminal" evidence="8">
    <location>
        <begin position="257"/>
        <end position="368"/>
    </location>
</feature>
<keyword evidence="5 7" id="KW-1133">Transmembrane helix</keyword>
<name>A0ABY5KZN9_9CELL</name>
<keyword evidence="4 7" id="KW-0812">Transmembrane</keyword>
<reference evidence="9 10" key="1">
    <citation type="submission" date="2022-07" db="EMBL/GenBank/DDBJ databases">
        <title>Novel species in genus cellulomonas.</title>
        <authorList>
            <person name="Ye L."/>
        </authorList>
    </citation>
    <scope>NUCLEOTIDE SEQUENCE [LARGE SCALE GENOMIC DNA]</scope>
    <source>
        <strain evidence="10">zg-Y338</strain>
    </source>
</reference>
<sequence length="376" mass="38642">MFLALRELRFARSRFSLMGGVVALIAVLMVMLSGLSSGLVNDGVSGLKAQPVDAFAFAEGTKTDSAFSRSVVDLAQVDAWADRPDVAAAEPFGSMLINAHSSTDLPVDLALFGVVPGSFLEPDAAEGQGLGDPHGIVVSETALGEGLEIGDTVTVDRVGTELTIIGSTGNQHTFGHVDVAYLPLTTWQEIHSGSAAGEEVRPDAYTEASAIALQAADGQSIDLAAGDKAVGTASMTLTDSFGASPGYTAETSTLMLIQVFLYAISALVVGAFFTVWTIQRRHEIAVLRAMGGSTGYLMRDGLAQAFIVLLVSTVAGVAVGLGMGALLTGTSMPFALEAPAIGLAFVLLIGLGLIGAAFAIARIAKVDPLKALGGQR</sequence>
<evidence type="ECO:0000256" key="5">
    <source>
        <dbReference type="ARBA" id="ARBA00022989"/>
    </source>
</evidence>
<comment type="subcellular location">
    <subcellularLocation>
        <location evidence="1">Cell membrane</location>
        <topology evidence="1">Multi-pass membrane protein</topology>
    </subcellularLocation>
</comment>
<gene>
    <name evidence="9" type="ORF">NP064_03535</name>
</gene>
<evidence type="ECO:0000256" key="1">
    <source>
        <dbReference type="ARBA" id="ARBA00004651"/>
    </source>
</evidence>
<feature type="transmembrane region" description="Helical" evidence="7">
    <location>
        <begin position="259"/>
        <end position="278"/>
    </location>
</feature>
<feature type="transmembrane region" description="Helical" evidence="7">
    <location>
        <begin position="340"/>
        <end position="361"/>
    </location>
</feature>
<accession>A0ABY5KZN9</accession>
<dbReference type="Proteomes" id="UP001316189">
    <property type="component" value="Chromosome"/>
</dbReference>